<keyword evidence="17" id="KW-0282">Flagellum</keyword>
<protein>
    <recommendedName>
        <fullName evidence="3 13">Flagellar biosynthesis protein FlhF</fullName>
    </recommendedName>
</protein>
<organism evidence="17 18">
    <name type="scientific">Oceanisphaera sediminis</name>
    <dbReference type="NCBI Taxonomy" id="981381"/>
    <lineage>
        <taxon>Bacteria</taxon>
        <taxon>Pseudomonadati</taxon>
        <taxon>Pseudomonadota</taxon>
        <taxon>Gammaproteobacteria</taxon>
        <taxon>Aeromonadales</taxon>
        <taxon>Aeromonadaceae</taxon>
        <taxon>Oceanisphaera</taxon>
    </lineage>
</organism>
<comment type="caution">
    <text evidence="17">The sequence shown here is derived from an EMBL/GenBank/DDBJ whole genome shotgun (WGS) entry which is preliminary data.</text>
</comment>
<feature type="domain" description="AAA+ ATPase" evidence="15">
    <location>
        <begin position="242"/>
        <end position="413"/>
    </location>
</feature>
<keyword evidence="10" id="KW-0472">Membrane</keyword>
<comment type="function">
    <text evidence="12">Necessary for flagellar biosynthesis. May be involved in translocation of the flagellum.</text>
</comment>
<evidence type="ECO:0000256" key="6">
    <source>
        <dbReference type="ARBA" id="ARBA00022741"/>
    </source>
</evidence>
<dbReference type="PANTHER" id="PTHR43134:SF3">
    <property type="entry name" value="FLAGELLAR BIOSYNTHESIS PROTEIN FLHF"/>
    <property type="match status" value="1"/>
</dbReference>
<evidence type="ECO:0000256" key="8">
    <source>
        <dbReference type="ARBA" id="ARBA00022927"/>
    </source>
</evidence>
<dbReference type="SUPFAM" id="SSF52540">
    <property type="entry name" value="P-loop containing nucleoside triphosphate hydrolases"/>
    <property type="match status" value="1"/>
</dbReference>
<dbReference type="InterPro" id="IPR003593">
    <property type="entry name" value="AAA+_ATPase"/>
</dbReference>
<gene>
    <name evidence="17" type="primary">flhF</name>
    <name evidence="17" type="ORF">GCM10022421_23420</name>
</gene>
<feature type="compositionally biased region" description="Acidic residues" evidence="14">
    <location>
        <begin position="451"/>
        <end position="462"/>
    </location>
</feature>
<evidence type="ECO:0000256" key="1">
    <source>
        <dbReference type="ARBA" id="ARBA00004413"/>
    </source>
</evidence>
<evidence type="ECO:0000256" key="13">
    <source>
        <dbReference type="NCBIfam" id="TIGR03499"/>
    </source>
</evidence>
<comment type="similarity">
    <text evidence="2">Belongs to the GTP-binding SRP family.</text>
</comment>
<evidence type="ECO:0000256" key="11">
    <source>
        <dbReference type="ARBA" id="ARBA00023225"/>
    </source>
</evidence>
<dbReference type="CDD" id="cd17873">
    <property type="entry name" value="FlhF"/>
    <property type="match status" value="1"/>
</dbReference>
<reference evidence="18" key="1">
    <citation type="journal article" date="2019" name="Int. J. Syst. Evol. Microbiol.">
        <title>The Global Catalogue of Microorganisms (GCM) 10K type strain sequencing project: providing services to taxonomists for standard genome sequencing and annotation.</title>
        <authorList>
            <consortium name="The Broad Institute Genomics Platform"/>
            <consortium name="The Broad Institute Genome Sequencing Center for Infectious Disease"/>
            <person name="Wu L."/>
            <person name="Ma J."/>
        </authorList>
    </citation>
    <scope>NUCLEOTIDE SEQUENCE [LARGE SCALE GENOMIC DNA]</scope>
    <source>
        <strain evidence="18">JCM 17329</strain>
    </source>
</reference>
<evidence type="ECO:0000256" key="12">
    <source>
        <dbReference type="ARBA" id="ARBA00025337"/>
    </source>
</evidence>
<keyword evidence="17" id="KW-0966">Cell projection</keyword>
<feature type="compositionally biased region" description="Basic and acidic residues" evidence="14">
    <location>
        <begin position="118"/>
        <end position="128"/>
    </location>
</feature>
<dbReference type="InterPro" id="IPR020006">
    <property type="entry name" value="FlhF"/>
</dbReference>
<comment type="subcellular location">
    <subcellularLocation>
        <location evidence="1">Cell membrane</location>
        <topology evidence="1">Peripheral membrane protein</topology>
        <orientation evidence="1">Cytoplasmic side</orientation>
    </subcellularLocation>
</comment>
<evidence type="ECO:0000256" key="3">
    <source>
        <dbReference type="ARBA" id="ARBA00014919"/>
    </source>
</evidence>
<feature type="compositionally biased region" description="Polar residues" evidence="14">
    <location>
        <begin position="96"/>
        <end position="107"/>
    </location>
</feature>
<name>A0ABP7E9K5_9GAMM</name>
<keyword evidence="5" id="KW-1003">Cell membrane</keyword>
<dbReference type="EMBL" id="BAABDS010000036">
    <property type="protein sequence ID" value="GAA3715212.1"/>
    <property type="molecule type" value="Genomic_DNA"/>
</dbReference>
<keyword evidence="6" id="KW-0547">Nucleotide-binding</keyword>
<evidence type="ECO:0000313" key="18">
    <source>
        <dbReference type="Proteomes" id="UP001501479"/>
    </source>
</evidence>
<evidence type="ECO:0000313" key="17">
    <source>
        <dbReference type="EMBL" id="GAA3715212.1"/>
    </source>
</evidence>
<evidence type="ECO:0000259" key="15">
    <source>
        <dbReference type="SMART" id="SM00382"/>
    </source>
</evidence>
<dbReference type="InterPro" id="IPR000897">
    <property type="entry name" value="SRP54_GTPase_dom"/>
</dbReference>
<keyword evidence="7" id="KW-1005">Bacterial flagellum biogenesis</keyword>
<dbReference type="Pfam" id="PF00448">
    <property type="entry name" value="SRP54"/>
    <property type="match status" value="1"/>
</dbReference>
<dbReference type="RefSeq" id="WP_344965011.1">
    <property type="nucleotide sequence ID" value="NZ_BAABDS010000036.1"/>
</dbReference>
<evidence type="ECO:0000256" key="9">
    <source>
        <dbReference type="ARBA" id="ARBA00023134"/>
    </source>
</evidence>
<feature type="region of interest" description="Disordered" evidence="14">
    <location>
        <begin position="90"/>
        <end position="153"/>
    </location>
</feature>
<evidence type="ECO:0000256" key="10">
    <source>
        <dbReference type="ARBA" id="ARBA00023136"/>
    </source>
</evidence>
<evidence type="ECO:0000256" key="7">
    <source>
        <dbReference type="ARBA" id="ARBA00022795"/>
    </source>
</evidence>
<feature type="region of interest" description="Disordered" evidence="14">
    <location>
        <begin position="443"/>
        <end position="462"/>
    </location>
</feature>
<dbReference type="NCBIfam" id="TIGR03499">
    <property type="entry name" value="FlhF"/>
    <property type="match status" value="1"/>
</dbReference>
<feature type="domain" description="SRP54-type proteins GTP-binding" evidence="16">
    <location>
        <begin position="243"/>
        <end position="436"/>
    </location>
</feature>
<keyword evidence="9" id="KW-0342">GTP-binding</keyword>
<proteinExistence type="inferred from homology"/>
<dbReference type="Gene3D" id="3.40.50.300">
    <property type="entry name" value="P-loop containing nucleotide triphosphate hydrolases"/>
    <property type="match status" value="1"/>
</dbReference>
<dbReference type="InterPro" id="IPR047040">
    <property type="entry name" value="FlhF__GTPase_dom"/>
</dbReference>
<keyword evidence="11" id="KW-1006">Bacterial flagellum protein export</keyword>
<keyword evidence="4" id="KW-0813">Transport</keyword>
<dbReference type="SMART" id="SM00382">
    <property type="entry name" value="AAA"/>
    <property type="match status" value="1"/>
</dbReference>
<evidence type="ECO:0000256" key="2">
    <source>
        <dbReference type="ARBA" id="ARBA00008531"/>
    </source>
</evidence>
<dbReference type="PANTHER" id="PTHR43134">
    <property type="entry name" value="SIGNAL RECOGNITION PARTICLE RECEPTOR SUBUNIT ALPHA"/>
    <property type="match status" value="1"/>
</dbReference>
<dbReference type="InterPro" id="IPR027417">
    <property type="entry name" value="P-loop_NTPase"/>
</dbReference>
<sequence>MKIKRFFAKDMRAALAEVKDVLGADAVIMSNKKVSGGIEIVAAVDDDDTPVTPVQRPLRDDNVRISSQARQFISPLDAKQQSETLQSLLMRGRSEASPQTLAEQSSWKEPALTPEAGKAPRQEPRMGTKEPQAQPQLHDSREHKRREGAKDKELNAMRQEIASIRRLLEHQVSGLMWQEVERREPVRAMLIKHLNGLGFSDVFSDQLAMMVHDTAAPHEAWSQIETALCQQLMTGEDEILRQGGAVALLGPTGVGKTTTIAKLAARFASRYGADQIALITTDHYRIGAHEQLQTYGRIMGVVVKQARTYQELAQALYQLRHRRLVLIDTAGMGQRDLRLNEQLDTLVGDKQIKIRNYLVLPATAQRRVLQEAVDHFRRIPLAGCILTKLDESLSLGDVLDISIQNSLPISYITDGQRVPEDLRLADALELVRQALGTMEQRREEPHYWESSEFDEEDARFYE</sequence>
<dbReference type="Proteomes" id="UP001501479">
    <property type="component" value="Unassembled WGS sequence"/>
</dbReference>
<keyword evidence="17" id="KW-0969">Cilium</keyword>
<accession>A0ABP7E9K5</accession>
<evidence type="ECO:0000256" key="14">
    <source>
        <dbReference type="SAM" id="MobiDB-lite"/>
    </source>
</evidence>
<evidence type="ECO:0000256" key="5">
    <source>
        <dbReference type="ARBA" id="ARBA00022475"/>
    </source>
</evidence>
<dbReference type="SMART" id="SM00962">
    <property type="entry name" value="SRP54"/>
    <property type="match status" value="1"/>
</dbReference>
<keyword evidence="8" id="KW-0653">Protein transport</keyword>
<dbReference type="Gene3D" id="1.20.120.1380">
    <property type="entry name" value="Flagellar FlhF biosynthesis protein, N domain"/>
    <property type="match status" value="1"/>
</dbReference>
<evidence type="ECO:0000259" key="16">
    <source>
        <dbReference type="SMART" id="SM00962"/>
    </source>
</evidence>
<evidence type="ECO:0000256" key="4">
    <source>
        <dbReference type="ARBA" id="ARBA00022448"/>
    </source>
</evidence>
<keyword evidence="18" id="KW-1185">Reference proteome</keyword>